<dbReference type="AlphaFoldDB" id="A0A0A0BTF4"/>
<keyword evidence="2" id="KW-1133">Transmembrane helix</keyword>
<evidence type="ECO:0008006" key="5">
    <source>
        <dbReference type="Google" id="ProtNLM"/>
    </source>
</evidence>
<dbReference type="InterPro" id="IPR025443">
    <property type="entry name" value="DUF4307"/>
</dbReference>
<feature type="transmembrane region" description="Helical" evidence="2">
    <location>
        <begin position="24"/>
        <end position="44"/>
    </location>
</feature>
<keyword evidence="4" id="KW-1185">Reference proteome</keyword>
<evidence type="ECO:0000313" key="3">
    <source>
        <dbReference type="EMBL" id="KGM10977.1"/>
    </source>
</evidence>
<dbReference type="Pfam" id="PF14155">
    <property type="entry name" value="DUF4307"/>
    <property type="match status" value="1"/>
</dbReference>
<gene>
    <name evidence="3" type="ORF">N869_04025</name>
</gene>
<keyword evidence="2" id="KW-0812">Transmembrane</keyword>
<organism evidence="3 4">
    <name type="scientific">Cellulomonas bogoriensis 69B4 = DSM 16987</name>
    <dbReference type="NCBI Taxonomy" id="1386082"/>
    <lineage>
        <taxon>Bacteria</taxon>
        <taxon>Bacillati</taxon>
        <taxon>Actinomycetota</taxon>
        <taxon>Actinomycetes</taxon>
        <taxon>Micrococcales</taxon>
        <taxon>Cellulomonadaceae</taxon>
        <taxon>Cellulomonas</taxon>
    </lineage>
</organism>
<sequence length="132" mass="13976">MTQPTSPPAGRYGPPPRPGHHRRAVAALTALGVLGTAVVVWVGIGLARTPVTWQDVGFTLADDQVEVVYEVTRLEPGTEVRCTVEALNSAFAQVGVVEVVVPPADTRTVRLANAVRTSEPAVTGVVRDCWVP</sequence>
<dbReference type="Proteomes" id="UP000054314">
    <property type="component" value="Unassembled WGS sequence"/>
</dbReference>
<dbReference type="EMBL" id="AXCZ01000127">
    <property type="protein sequence ID" value="KGM10977.1"/>
    <property type="molecule type" value="Genomic_DNA"/>
</dbReference>
<comment type="caution">
    <text evidence="3">The sequence shown here is derived from an EMBL/GenBank/DDBJ whole genome shotgun (WGS) entry which is preliminary data.</text>
</comment>
<proteinExistence type="predicted"/>
<evidence type="ECO:0000256" key="1">
    <source>
        <dbReference type="SAM" id="MobiDB-lite"/>
    </source>
</evidence>
<dbReference type="RefSeq" id="WP_035061480.1">
    <property type="nucleotide sequence ID" value="NZ_AXCZ01000127.1"/>
</dbReference>
<feature type="region of interest" description="Disordered" evidence="1">
    <location>
        <begin position="1"/>
        <end position="20"/>
    </location>
</feature>
<protein>
    <recommendedName>
        <fullName evidence="5">DUF4307 domain-containing protein</fullName>
    </recommendedName>
</protein>
<evidence type="ECO:0000313" key="4">
    <source>
        <dbReference type="Proteomes" id="UP000054314"/>
    </source>
</evidence>
<name>A0A0A0BTF4_9CELL</name>
<accession>A0A0A0BTF4</accession>
<keyword evidence="2" id="KW-0472">Membrane</keyword>
<evidence type="ECO:0000256" key="2">
    <source>
        <dbReference type="SAM" id="Phobius"/>
    </source>
</evidence>
<reference evidence="3 4" key="1">
    <citation type="submission" date="2013-08" db="EMBL/GenBank/DDBJ databases">
        <title>Genome sequencing of Cellulomonas bogoriensis 69B4.</title>
        <authorList>
            <person name="Chen F."/>
            <person name="Li Y."/>
            <person name="Wang G."/>
        </authorList>
    </citation>
    <scope>NUCLEOTIDE SEQUENCE [LARGE SCALE GENOMIC DNA]</scope>
    <source>
        <strain evidence="3 4">69B4</strain>
    </source>
</reference>